<keyword evidence="4" id="KW-1185">Reference proteome</keyword>
<keyword evidence="1" id="KW-0479">Metal-binding</keyword>
<sequence length="453" mass="47943">MSELTYSYAAPSALVNQPVGHALQLAAYAEAAVTGAATSFFRGQLRDSWLTARGLITLAKVVASRFVPQAAVLRDPIVTAGAGQLRFEAFSSCNGVYARLDLGAAALDGELTPGTTNVNFNEPMVHALCGINRREAVGLAVGQQAVTLERSAGHVTERKVALPERWLRGLTAAQGYLAQMDEVLRLGREQAAQLLHGLPPGAAKTPLYLALHGGRVSYEVLGGPRAVRVGGAHRLRLLAGLLPLAPGARVYATPCAQAMAVVLELGGGHEFLLALSAEVRRGFSGEGTQLGAMLAGLPAEWLAGGNALLQAGEAFNPTLFGLAHDLSPATVAQLCASLSALGLLGFDLSRNQYFYRRLPFRLDRIARLNPRLKNAQALLAPDADHVRLAALGPDGRAEVRVRSSHVWHTVVVGGAGPARCTCQWYTDHQGQRGACKHVLAAEQRFGQGMSSLR</sequence>
<dbReference type="Proteomes" id="UP000559626">
    <property type="component" value="Unassembled WGS sequence"/>
</dbReference>
<keyword evidence="1" id="KW-0862">Zinc</keyword>
<accession>A0A7Y0FLB2</accession>
<evidence type="ECO:0000259" key="2">
    <source>
        <dbReference type="PROSITE" id="PS50966"/>
    </source>
</evidence>
<feature type="domain" description="SWIM-type" evidence="2">
    <location>
        <begin position="408"/>
        <end position="446"/>
    </location>
</feature>
<dbReference type="EMBL" id="JABBGH010000001">
    <property type="protein sequence ID" value="NML64320.1"/>
    <property type="molecule type" value="Genomic_DNA"/>
</dbReference>
<comment type="caution">
    <text evidence="3">The sequence shown here is derived from an EMBL/GenBank/DDBJ whole genome shotgun (WGS) entry which is preliminary data.</text>
</comment>
<dbReference type="InterPro" id="IPR007527">
    <property type="entry name" value="Znf_SWIM"/>
</dbReference>
<protein>
    <submittedName>
        <fullName evidence="3">SWIM zinc finger family protein</fullName>
    </submittedName>
</protein>
<dbReference type="RefSeq" id="WP_169529626.1">
    <property type="nucleotide sequence ID" value="NZ_JABBGH010000001.1"/>
</dbReference>
<dbReference type="GO" id="GO:0008270">
    <property type="term" value="F:zinc ion binding"/>
    <property type="evidence" value="ECO:0007669"/>
    <property type="project" value="UniProtKB-KW"/>
</dbReference>
<reference evidence="3 4" key="1">
    <citation type="submission" date="2020-04" db="EMBL/GenBank/DDBJ databases">
        <title>Hymenobacter polaris sp. nov., isolated from Arctic soil.</title>
        <authorList>
            <person name="Dahal R.H."/>
        </authorList>
    </citation>
    <scope>NUCLEOTIDE SEQUENCE [LARGE SCALE GENOMIC DNA]</scope>
    <source>
        <strain evidence="3 4">RP-2-7</strain>
    </source>
</reference>
<evidence type="ECO:0000313" key="3">
    <source>
        <dbReference type="EMBL" id="NML64320.1"/>
    </source>
</evidence>
<dbReference type="PROSITE" id="PS50966">
    <property type="entry name" value="ZF_SWIM"/>
    <property type="match status" value="1"/>
</dbReference>
<keyword evidence="1" id="KW-0863">Zinc-finger</keyword>
<organism evidence="3 4">
    <name type="scientific">Hymenobacter polaris</name>
    <dbReference type="NCBI Taxonomy" id="2682546"/>
    <lineage>
        <taxon>Bacteria</taxon>
        <taxon>Pseudomonadati</taxon>
        <taxon>Bacteroidota</taxon>
        <taxon>Cytophagia</taxon>
        <taxon>Cytophagales</taxon>
        <taxon>Hymenobacteraceae</taxon>
        <taxon>Hymenobacter</taxon>
    </lineage>
</organism>
<proteinExistence type="predicted"/>
<evidence type="ECO:0000256" key="1">
    <source>
        <dbReference type="PROSITE-ProRule" id="PRU00325"/>
    </source>
</evidence>
<dbReference type="AlphaFoldDB" id="A0A7Y0FLB2"/>
<dbReference type="Pfam" id="PF04434">
    <property type="entry name" value="SWIM"/>
    <property type="match status" value="1"/>
</dbReference>
<evidence type="ECO:0000313" key="4">
    <source>
        <dbReference type="Proteomes" id="UP000559626"/>
    </source>
</evidence>
<name>A0A7Y0FLB2_9BACT</name>
<gene>
    <name evidence="3" type="ORF">HHL22_03790</name>
</gene>